<dbReference type="EMBL" id="JBHSQJ010000048">
    <property type="protein sequence ID" value="MFC5908082.1"/>
    <property type="molecule type" value="Genomic_DNA"/>
</dbReference>
<protein>
    <submittedName>
        <fullName evidence="2">FAD-dependent oxidoreductase</fullName>
    </submittedName>
</protein>
<dbReference type="Gene3D" id="3.90.660.50">
    <property type="match status" value="1"/>
</dbReference>
<evidence type="ECO:0000313" key="3">
    <source>
        <dbReference type="Proteomes" id="UP001596174"/>
    </source>
</evidence>
<comment type="caution">
    <text evidence="2">The sequence shown here is derived from an EMBL/GenBank/DDBJ whole genome shotgun (WGS) entry which is preliminary data.</text>
</comment>
<keyword evidence="3" id="KW-1185">Reference proteome</keyword>
<dbReference type="RefSeq" id="WP_380583085.1">
    <property type="nucleotide sequence ID" value="NZ_JBHSQJ010000048.1"/>
</dbReference>
<dbReference type="InterPro" id="IPR002937">
    <property type="entry name" value="Amino_oxidase"/>
</dbReference>
<name>A0ABW1G1N5_9ACTN</name>
<evidence type="ECO:0000259" key="1">
    <source>
        <dbReference type="Pfam" id="PF01593"/>
    </source>
</evidence>
<organism evidence="2 3">
    <name type="scientific">Streptacidiphilus monticola</name>
    <dbReference type="NCBI Taxonomy" id="2161674"/>
    <lineage>
        <taxon>Bacteria</taxon>
        <taxon>Bacillati</taxon>
        <taxon>Actinomycetota</taxon>
        <taxon>Actinomycetes</taxon>
        <taxon>Kitasatosporales</taxon>
        <taxon>Streptomycetaceae</taxon>
        <taxon>Streptacidiphilus</taxon>
    </lineage>
</organism>
<feature type="domain" description="Amine oxidase" evidence="1">
    <location>
        <begin position="9"/>
        <end position="408"/>
    </location>
</feature>
<proteinExistence type="predicted"/>
<reference evidence="3" key="1">
    <citation type="journal article" date="2019" name="Int. J. Syst. Evol. Microbiol.">
        <title>The Global Catalogue of Microorganisms (GCM) 10K type strain sequencing project: providing services to taxonomists for standard genome sequencing and annotation.</title>
        <authorList>
            <consortium name="The Broad Institute Genomics Platform"/>
            <consortium name="The Broad Institute Genome Sequencing Center for Infectious Disease"/>
            <person name="Wu L."/>
            <person name="Ma J."/>
        </authorList>
    </citation>
    <scope>NUCLEOTIDE SEQUENCE [LARGE SCALE GENOMIC DNA]</scope>
    <source>
        <strain evidence="3">JCM 4816</strain>
    </source>
</reference>
<dbReference type="InterPro" id="IPR036188">
    <property type="entry name" value="FAD/NAD-bd_sf"/>
</dbReference>
<dbReference type="Pfam" id="PF01593">
    <property type="entry name" value="Amino_oxidase"/>
    <property type="match status" value="1"/>
</dbReference>
<gene>
    <name evidence="2" type="ORF">ACFP3V_12760</name>
</gene>
<dbReference type="PANTHER" id="PTHR42841">
    <property type="entry name" value="AMINE OXIDASE"/>
    <property type="match status" value="1"/>
</dbReference>
<dbReference type="Gene3D" id="3.50.50.60">
    <property type="entry name" value="FAD/NAD(P)-binding domain"/>
    <property type="match status" value="1"/>
</dbReference>
<sequence>MVVVGAGPAGLTAALTLTAHGLHTTVLEATDHLGGRAAAQQVDGFRIAPGIHLLDCGLPDPAARLDGVELVPLSRDVLVHAAGRRHRLGAPATGAASARGTLAATARDGARAWDRARLGSALARLGATPVDKLTTRPETTAARALAQRGIPPRTVETFLRPLLAALLGDPALGTSSRVADLVLRGYARDGLSLPAQGLGAVPYALAAQLPPDTVKLGVRVTAVAIDGVETEHHGRIRARAVVVAAEAAGAVELLPGLHEPAHLPVTTYYHAAPGSPLGSPTLLLDADRGSSVAYSLVLSDVHPSFAPSGAALVATTVLGHRSWGADGPTGIEPALRRRLGELYRTDCSGWELLTVRHVADAFPAMPPPHVLQRSVRLLHGLYVCGDHRGTGTLRGATVSGARAAQALLRDFGLPVQAVPATAGIAA</sequence>
<evidence type="ECO:0000313" key="2">
    <source>
        <dbReference type="EMBL" id="MFC5908082.1"/>
    </source>
</evidence>
<accession>A0ABW1G1N5</accession>
<dbReference type="Proteomes" id="UP001596174">
    <property type="component" value="Unassembled WGS sequence"/>
</dbReference>
<dbReference type="SUPFAM" id="SSF51905">
    <property type="entry name" value="FAD/NAD(P)-binding domain"/>
    <property type="match status" value="1"/>
</dbReference>